<feature type="domain" description="ImpA N-terminal" evidence="2">
    <location>
        <begin position="15"/>
        <end position="127"/>
    </location>
</feature>
<accession>A0A4Z1C7S7</accession>
<dbReference type="PANTHER" id="PTHR37024">
    <property type="entry name" value="TYPE VI SECRETION SYSTEM DUF2094 AND IMPA-RELATED DOMAIN PROTEIN"/>
    <property type="match status" value="1"/>
</dbReference>
<dbReference type="PANTHER" id="PTHR37024:SF3">
    <property type="entry name" value="TYPE VI SECRETION SYSTEM PROTEIN TSSA"/>
    <property type="match status" value="1"/>
</dbReference>
<keyword evidence="4" id="KW-1185">Reference proteome</keyword>
<evidence type="ECO:0000313" key="3">
    <source>
        <dbReference type="EMBL" id="TGN38858.1"/>
    </source>
</evidence>
<dbReference type="EMBL" id="SRPF01000004">
    <property type="protein sequence ID" value="TGN38858.1"/>
    <property type="molecule type" value="Genomic_DNA"/>
</dbReference>
<name>A0A4Z1C7S7_9GAMM</name>
<dbReference type="InterPro" id="IPR017739">
    <property type="entry name" value="T6SS-assoc_VCA0119"/>
</dbReference>
<evidence type="ECO:0000256" key="1">
    <source>
        <dbReference type="SAM" id="MobiDB-lite"/>
    </source>
</evidence>
<dbReference type="OrthoDB" id="1522895at2"/>
<proteinExistence type="predicted"/>
<dbReference type="Pfam" id="PF16989">
    <property type="entry name" value="T6SS_VasJ"/>
    <property type="match status" value="1"/>
</dbReference>
<sequence>MQAVEQHPYVEPVLAKLPGEHPAGDSLAEDATMEYLENEIMKVGSLAHTGVEWSKVESESLRLLADTSKDLKVLGFLLICLQRGGDGERFALSLYLLNQVLDAWWDDAWPYPGDKGKRARKMLFNQMLQRSLKEINTVSFDPGVGDGRDYCLALLTKLDQQAKERELPDDGLFSLRRAVEKLPSPAEAPKPSASPAQESTSAATSQSQENQNQGSSAGAVSLGSLTLDSSNERAMRQSLLKVADLLTELTPSEPLGYQLRRYALWQSITSVPPTRDGVKTDLAAVSADRVADYREALDKAPDKALWQRVEQSLSVSPFWLEGHWLSAQVASALGHHDCAEGIRQQVKAFVDRLPELADTTFNDGTPFLPKAAADWLFSGPAKGGVGGGASPWESAYEDAKGALEQKGLAPAMQLLEEGLESAREPRDRFYWRLMSSQLMKDSGMKSLARQQVQDLREQTRDMQLNDWEPGLIARLDRLA</sequence>
<feature type="region of interest" description="Disordered" evidence="1">
    <location>
        <begin position="183"/>
        <end position="221"/>
    </location>
</feature>
<dbReference type="Proteomes" id="UP000298325">
    <property type="component" value="Unassembled WGS sequence"/>
</dbReference>
<organism evidence="3 4">
    <name type="scientific">Marinobacter confluentis</name>
    <dbReference type="NCBI Taxonomy" id="1697557"/>
    <lineage>
        <taxon>Bacteria</taxon>
        <taxon>Pseudomonadati</taxon>
        <taxon>Pseudomonadota</taxon>
        <taxon>Gammaproteobacteria</taxon>
        <taxon>Pseudomonadales</taxon>
        <taxon>Marinobacteraceae</taxon>
        <taxon>Marinobacter</taxon>
    </lineage>
</organism>
<comment type="caution">
    <text evidence="3">The sequence shown here is derived from an EMBL/GenBank/DDBJ whole genome shotgun (WGS) entry which is preliminary data.</text>
</comment>
<evidence type="ECO:0000259" key="2">
    <source>
        <dbReference type="Pfam" id="PF06812"/>
    </source>
</evidence>
<protein>
    <submittedName>
        <fullName evidence="3">Type VI secretion system protein TssA</fullName>
    </submittedName>
</protein>
<gene>
    <name evidence="3" type="primary">tssA</name>
    <name evidence="3" type="ORF">E5Q11_14095</name>
</gene>
<reference evidence="3 4" key="1">
    <citation type="submission" date="2019-04" db="EMBL/GenBank/DDBJ databases">
        <authorList>
            <person name="Park S."/>
            <person name="Yoon J.-H."/>
        </authorList>
    </citation>
    <scope>NUCLEOTIDE SEQUENCE [LARGE SCALE GENOMIC DNA]</scope>
    <source>
        <strain evidence="3 4">HJM-18</strain>
    </source>
</reference>
<dbReference type="NCBIfam" id="TIGR03362">
    <property type="entry name" value="VI_chp_7"/>
    <property type="match status" value="1"/>
</dbReference>
<dbReference type="RefSeq" id="WP_135804083.1">
    <property type="nucleotide sequence ID" value="NZ_SRPF01000004.1"/>
</dbReference>
<dbReference type="InterPro" id="IPR010657">
    <property type="entry name" value="ImpA_N"/>
</dbReference>
<dbReference type="Pfam" id="PF06812">
    <property type="entry name" value="ImpA_N"/>
    <property type="match status" value="1"/>
</dbReference>
<evidence type="ECO:0000313" key="4">
    <source>
        <dbReference type="Proteomes" id="UP000298325"/>
    </source>
</evidence>
<dbReference type="AlphaFoldDB" id="A0A4Z1C7S7"/>